<reference evidence="4" key="1">
    <citation type="submission" date="2020-12" db="EMBL/GenBank/DDBJ databases">
        <title>Hymenobacter sp.</title>
        <authorList>
            <person name="Kim M.K."/>
        </authorList>
    </citation>
    <scope>NUCLEOTIDE SEQUENCE [LARGE SCALE GENOMIC DNA]</scope>
    <source>
        <strain evidence="4">BT325</strain>
    </source>
</reference>
<dbReference type="PANTHER" id="PTHR38593">
    <property type="entry name" value="BLR2558 PROTEIN"/>
    <property type="match status" value="1"/>
</dbReference>
<dbReference type="EMBL" id="JAELXT010000003">
    <property type="protein sequence ID" value="MBJ6124699.1"/>
    <property type="molecule type" value="Genomic_DNA"/>
</dbReference>
<dbReference type="RefSeq" id="WP_199047104.1">
    <property type="nucleotide sequence ID" value="NZ_JAELXT010000003.1"/>
</dbReference>
<accession>A0ABS0XXD7</accession>
<keyword evidence="1" id="KW-0732">Signal</keyword>
<evidence type="ECO:0000256" key="1">
    <source>
        <dbReference type="SAM" id="SignalP"/>
    </source>
</evidence>
<evidence type="ECO:0000259" key="2">
    <source>
        <dbReference type="Pfam" id="PF13628"/>
    </source>
</evidence>
<gene>
    <name evidence="3" type="ORF">JAO75_04685</name>
</gene>
<feature type="domain" description="DUF4142" evidence="2">
    <location>
        <begin position="195"/>
        <end position="265"/>
    </location>
</feature>
<dbReference type="Gene3D" id="1.20.1260.10">
    <property type="match status" value="1"/>
</dbReference>
<dbReference type="Proteomes" id="UP000620670">
    <property type="component" value="Unassembled WGS sequence"/>
</dbReference>
<protein>
    <submittedName>
        <fullName evidence="3">DUF4142 domain-containing protein</fullName>
    </submittedName>
</protein>
<feature type="signal peptide" evidence="1">
    <location>
        <begin position="1"/>
        <end position="21"/>
    </location>
</feature>
<evidence type="ECO:0000313" key="4">
    <source>
        <dbReference type="Proteomes" id="UP000620670"/>
    </source>
</evidence>
<sequence>MKKYVALAALAASVSAAPASAQMVMDSQTYRMMAAQSDAFEIATSQLALERSRNPAVRRYAERMIQDHTTTSQALNGGRPVYTASGQFIGGSLSGTLAGAGIGALVGGPVGAAVGAGIGATAGTAAGATASGSPSTAGGTATGALAGAGVGALVGGPVGAAVGAGIGASTGAAAGGAADVQATGSVTPIRLGVPLPPEKMAMLNQLASTSGPQFDRLYGQTQRMAHQEALALHAGYAQAGNDPSLRQFAASVVPHIEHHLEDSRRLPGATARRR</sequence>
<feature type="chain" id="PRO_5045716183" evidence="1">
    <location>
        <begin position="22"/>
        <end position="274"/>
    </location>
</feature>
<feature type="domain" description="DUF4142" evidence="2">
    <location>
        <begin position="28"/>
        <end position="76"/>
    </location>
</feature>
<name>A0ABS0XXD7_9HYPH</name>
<comment type="caution">
    <text evidence="3">The sequence shown here is derived from an EMBL/GenBank/DDBJ whole genome shotgun (WGS) entry which is preliminary data.</text>
</comment>
<proteinExistence type="predicted"/>
<dbReference type="InterPro" id="IPR012347">
    <property type="entry name" value="Ferritin-like"/>
</dbReference>
<dbReference type="InterPro" id="IPR025419">
    <property type="entry name" value="DUF4142"/>
</dbReference>
<evidence type="ECO:0000313" key="3">
    <source>
        <dbReference type="EMBL" id="MBJ6124699.1"/>
    </source>
</evidence>
<dbReference type="Pfam" id="PF13628">
    <property type="entry name" value="DUF4142"/>
    <property type="match status" value="2"/>
</dbReference>
<dbReference type="PANTHER" id="PTHR38593:SF1">
    <property type="entry name" value="BLR2558 PROTEIN"/>
    <property type="match status" value="1"/>
</dbReference>
<organism evidence="3 4">
    <name type="scientific">Microvirga splendida</name>
    <dbReference type="NCBI Taxonomy" id="2795727"/>
    <lineage>
        <taxon>Bacteria</taxon>
        <taxon>Pseudomonadati</taxon>
        <taxon>Pseudomonadota</taxon>
        <taxon>Alphaproteobacteria</taxon>
        <taxon>Hyphomicrobiales</taxon>
        <taxon>Methylobacteriaceae</taxon>
        <taxon>Microvirga</taxon>
    </lineage>
</organism>
<keyword evidence="4" id="KW-1185">Reference proteome</keyword>